<evidence type="ECO:0000256" key="1">
    <source>
        <dbReference type="SAM" id="Phobius"/>
    </source>
</evidence>
<dbReference type="AlphaFoldDB" id="A0A8C4HSV3"/>
<reference evidence="2" key="2">
    <citation type="submission" date="2025-09" db="UniProtKB">
        <authorList>
            <consortium name="Ensembl"/>
        </authorList>
    </citation>
    <scope>IDENTIFICATION</scope>
</reference>
<keyword evidence="1" id="KW-0472">Membrane</keyword>
<feature type="transmembrane region" description="Helical" evidence="1">
    <location>
        <begin position="39"/>
        <end position="55"/>
    </location>
</feature>
<keyword evidence="3" id="KW-1185">Reference proteome</keyword>
<evidence type="ECO:0000313" key="2">
    <source>
        <dbReference type="Ensembl" id="ENSDLAP00005046340.1"/>
    </source>
</evidence>
<reference evidence="2" key="1">
    <citation type="submission" date="2025-08" db="UniProtKB">
        <authorList>
            <consortium name="Ensembl"/>
        </authorList>
    </citation>
    <scope>IDENTIFICATION</scope>
</reference>
<dbReference type="Ensembl" id="ENSDLAT00005049444.2">
    <property type="protein sequence ID" value="ENSDLAP00005046340.1"/>
    <property type="gene ID" value="ENSDLAG00005020499.2"/>
</dbReference>
<organism evidence="2 3">
    <name type="scientific">Dicentrarchus labrax</name>
    <name type="common">European seabass</name>
    <name type="synonym">Morone labrax</name>
    <dbReference type="NCBI Taxonomy" id="13489"/>
    <lineage>
        <taxon>Eukaryota</taxon>
        <taxon>Metazoa</taxon>
        <taxon>Chordata</taxon>
        <taxon>Craniata</taxon>
        <taxon>Vertebrata</taxon>
        <taxon>Euteleostomi</taxon>
        <taxon>Actinopterygii</taxon>
        <taxon>Neopterygii</taxon>
        <taxon>Teleostei</taxon>
        <taxon>Neoteleostei</taxon>
        <taxon>Acanthomorphata</taxon>
        <taxon>Eupercaria</taxon>
        <taxon>Moronidae</taxon>
        <taxon>Dicentrarchus</taxon>
    </lineage>
</organism>
<proteinExistence type="predicted"/>
<dbReference type="Proteomes" id="UP000694389">
    <property type="component" value="Unassembled WGS sequence"/>
</dbReference>
<name>A0A8C4HSV3_DICLA</name>
<keyword evidence="1" id="KW-1133">Transmembrane helix</keyword>
<evidence type="ECO:0000313" key="3">
    <source>
        <dbReference type="Proteomes" id="UP000694389"/>
    </source>
</evidence>
<protein>
    <submittedName>
        <fullName evidence="2">Uncharacterized protein</fullName>
    </submittedName>
</protein>
<accession>A0A8C4HSV3</accession>
<keyword evidence="1" id="KW-0812">Transmembrane</keyword>
<sequence>MFQSFLKLHNFCLDYSSHFEGYKLTCVGVCECCHKLQHFNIYCIIVLTIHLLFLIL</sequence>